<protein>
    <submittedName>
        <fullName evidence="1">DNA-directed RNA polymerase subunit RPC12/RpoP</fullName>
    </submittedName>
</protein>
<keyword evidence="1" id="KW-0804">Transcription</keyword>
<dbReference type="GO" id="GO:0000428">
    <property type="term" value="C:DNA-directed RNA polymerase complex"/>
    <property type="evidence" value="ECO:0007669"/>
    <property type="project" value="UniProtKB-KW"/>
</dbReference>
<dbReference type="EMBL" id="JAATJM010000002">
    <property type="protein sequence ID" value="NJC42030.1"/>
    <property type="molecule type" value="Genomic_DNA"/>
</dbReference>
<name>A0A7X5YLA3_9CAUL</name>
<dbReference type="RefSeq" id="WP_168047961.1">
    <property type="nucleotide sequence ID" value="NZ_JAATJM010000002.1"/>
</dbReference>
<accession>A0A7X5YLA3</accession>
<comment type="caution">
    <text evidence="1">The sequence shown here is derived from an EMBL/GenBank/DDBJ whole genome shotgun (WGS) entry which is preliminary data.</text>
</comment>
<proteinExistence type="predicted"/>
<organism evidence="1 2">
    <name type="scientific">Brevundimonas alba</name>
    <dbReference type="NCBI Taxonomy" id="74314"/>
    <lineage>
        <taxon>Bacteria</taxon>
        <taxon>Pseudomonadati</taxon>
        <taxon>Pseudomonadota</taxon>
        <taxon>Alphaproteobacteria</taxon>
        <taxon>Caulobacterales</taxon>
        <taxon>Caulobacteraceae</taxon>
        <taxon>Brevundimonas</taxon>
    </lineage>
</organism>
<evidence type="ECO:0000313" key="2">
    <source>
        <dbReference type="Proteomes" id="UP000587415"/>
    </source>
</evidence>
<keyword evidence="2" id="KW-1185">Reference proteome</keyword>
<dbReference type="Proteomes" id="UP000587415">
    <property type="component" value="Unassembled WGS sequence"/>
</dbReference>
<sequence length="280" mass="30724">MAKINYRDRARKHVAEARARLAETGEAAARQACLALRMAIEALTYQNLQAYLAETPNSVMAQWTPKKVMDELLAADPHADQTATVFIGIETTPGVPSDDMQFLGEDRRFTQKWGNKAHNALGSFLHEPTIRQTETGKATEADARLKAAEIADELDRILETSLFAVNMGEFISFECVCGFHVKRRSSVLSHDDQVICGGCGRHWIYKKLEGDPAYGFVPDGYSFPCLECGETCQFEAHELGEGKVVTCAGCGAKAEVFTQFAVRQVRAELAGADDAGKIQT</sequence>
<gene>
    <name evidence="1" type="ORF">GGQ87_002325</name>
</gene>
<reference evidence="1 2" key="1">
    <citation type="submission" date="2020-03" db="EMBL/GenBank/DDBJ databases">
        <title>Genomic Encyclopedia of Type Strains, Phase IV (KMG-IV): sequencing the most valuable type-strain genomes for metagenomic binning, comparative biology and taxonomic classification.</title>
        <authorList>
            <person name="Goeker M."/>
        </authorList>
    </citation>
    <scope>NUCLEOTIDE SEQUENCE [LARGE SCALE GENOMIC DNA]</scope>
    <source>
        <strain evidence="1 2">DSM 4736</strain>
    </source>
</reference>
<evidence type="ECO:0000313" key="1">
    <source>
        <dbReference type="EMBL" id="NJC42030.1"/>
    </source>
</evidence>
<dbReference type="AlphaFoldDB" id="A0A7X5YLA3"/>
<keyword evidence="1" id="KW-0240">DNA-directed RNA polymerase</keyword>